<evidence type="ECO:0008006" key="3">
    <source>
        <dbReference type="Google" id="ProtNLM"/>
    </source>
</evidence>
<dbReference type="InterPro" id="IPR023393">
    <property type="entry name" value="START-like_dom_sf"/>
</dbReference>
<organism evidence="1 2">
    <name type="scientific">Nocardioides aquaticus</name>
    <dbReference type="NCBI Taxonomy" id="160826"/>
    <lineage>
        <taxon>Bacteria</taxon>
        <taxon>Bacillati</taxon>
        <taxon>Actinomycetota</taxon>
        <taxon>Actinomycetes</taxon>
        <taxon>Propionibacteriales</taxon>
        <taxon>Nocardioidaceae</taxon>
        <taxon>Nocardioides</taxon>
    </lineage>
</organism>
<dbReference type="Gene3D" id="3.30.530.20">
    <property type="match status" value="1"/>
</dbReference>
<evidence type="ECO:0000313" key="2">
    <source>
        <dbReference type="Proteomes" id="UP000679307"/>
    </source>
</evidence>
<dbReference type="InterPro" id="IPR019587">
    <property type="entry name" value="Polyketide_cyclase/dehydratase"/>
</dbReference>
<proteinExistence type="predicted"/>
<dbReference type="EMBL" id="CP075371">
    <property type="protein sequence ID" value="QVT78480.1"/>
    <property type="molecule type" value="Genomic_DNA"/>
</dbReference>
<protein>
    <recommendedName>
        <fullName evidence="3">SRPBCC family protein</fullName>
    </recommendedName>
</protein>
<dbReference type="CDD" id="cd07812">
    <property type="entry name" value="SRPBCC"/>
    <property type="match status" value="1"/>
</dbReference>
<gene>
    <name evidence="1" type="ORF">ENKNEFLB_00857</name>
</gene>
<dbReference type="Pfam" id="PF10604">
    <property type="entry name" value="Polyketide_cyc2"/>
    <property type="match status" value="1"/>
</dbReference>
<dbReference type="SUPFAM" id="SSF55961">
    <property type="entry name" value="Bet v1-like"/>
    <property type="match status" value="1"/>
</dbReference>
<accession>A0ABX8EDG6</accession>
<dbReference type="RefSeq" id="WP_214058060.1">
    <property type="nucleotide sequence ID" value="NZ_BAAAHS010000002.1"/>
</dbReference>
<dbReference type="Proteomes" id="UP000679307">
    <property type="component" value="Chromosome"/>
</dbReference>
<keyword evidence="2" id="KW-1185">Reference proteome</keyword>
<reference evidence="1 2" key="1">
    <citation type="submission" date="2021-05" db="EMBL/GenBank/DDBJ databases">
        <title>Complete genome of Nocardioides aquaticus KCTC 9944T isolated from meromictic and hypersaline Ekho Lake, Antarctica.</title>
        <authorList>
            <person name="Hwang K."/>
            <person name="Kim K.M."/>
            <person name="Choe H."/>
        </authorList>
    </citation>
    <scope>NUCLEOTIDE SEQUENCE [LARGE SCALE GENOMIC DNA]</scope>
    <source>
        <strain evidence="1 2">KCTC 9944</strain>
    </source>
</reference>
<sequence length="144" mass="16019">MSTNERTIDATPEEVWAVLADGWLYPLWVVGATRMREVEPSWPEADSRIFHSVGAWPLVIDDSTSVVESVPAQHLTLRARAWPAGEATVVIDLEPADGRTLARIQEDVASGPGRLVPPPVRHLQLGWRNTETLRRLALVVEGRR</sequence>
<evidence type="ECO:0000313" key="1">
    <source>
        <dbReference type="EMBL" id="QVT78480.1"/>
    </source>
</evidence>
<name>A0ABX8EDG6_9ACTN</name>